<dbReference type="PANTHER" id="PTHR10799">
    <property type="entry name" value="SNF2/RAD54 HELICASE FAMILY"/>
    <property type="match status" value="1"/>
</dbReference>
<dbReference type="Pfam" id="PF00176">
    <property type="entry name" value="SNF2-rel_dom"/>
    <property type="match status" value="1"/>
</dbReference>
<keyword evidence="4" id="KW-0347">Helicase</keyword>
<accession>A0A4P8XGJ0</accession>
<dbReference type="InterPro" id="IPR014001">
    <property type="entry name" value="Helicase_ATP-bd"/>
</dbReference>
<dbReference type="PROSITE" id="PS51192">
    <property type="entry name" value="HELICASE_ATP_BIND_1"/>
    <property type="match status" value="1"/>
</dbReference>
<keyword evidence="5" id="KW-1185">Reference proteome</keyword>
<dbReference type="InterPro" id="IPR038718">
    <property type="entry name" value="SNF2-like_sf"/>
</dbReference>
<dbReference type="RefSeq" id="WP_138224688.1">
    <property type="nucleotide sequence ID" value="NZ_CP040396.1"/>
</dbReference>
<evidence type="ECO:0000313" key="5">
    <source>
        <dbReference type="Proteomes" id="UP000300879"/>
    </source>
</evidence>
<dbReference type="Proteomes" id="UP000300879">
    <property type="component" value="Chromosome"/>
</dbReference>
<dbReference type="GO" id="GO:0005524">
    <property type="term" value="F:ATP binding"/>
    <property type="evidence" value="ECO:0007669"/>
    <property type="project" value="InterPro"/>
</dbReference>
<dbReference type="InterPro" id="IPR001650">
    <property type="entry name" value="Helicase_C-like"/>
</dbReference>
<dbReference type="GO" id="GO:0004386">
    <property type="term" value="F:helicase activity"/>
    <property type="evidence" value="ECO:0007669"/>
    <property type="project" value="UniProtKB-KW"/>
</dbReference>
<dbReference type="Pfam" id="PF00271">
    <property type="entry name" value="Helicase_C"/>
    <property type="match status" value="1"/>
</dbReference>
<feature type="domain" description="Helicase ATP-binding" evidence="2">
    <location>
        <begin position="470"/>
        <end position="631"/>
    </location>
</feature>
<evidence type="ECO:0000259" key="2">
    <source>
        <dbReference type="PROSITE" id="PS51192"/>
    </source>
</evidence>
<dbReference type="SMART" id="SM00487">
    <property type="entry name" value="DEXDc"/>
    <property type="match status" value="1"/>
</dbReference>
<dbReference type="OrthoDB" id="9760715at2"/>
<dbReference type="SMART" id="SM00490">
    <property type="entry name" value="HELICc"/>
    <property type="match status" value="1"/>
</dbReference>
<keyword evidence="1" id="KW-0378">Hydrolase</keyword>
<keyword evidence="4" id="KW-0067">ATP-binding</keyword>
<reference evidence="4 5" key="1">
    <citation type="submission" date="2019-05" db="EMBL/GenBank/DDBJ databases">
        <authorList>
            <person name="Chen C."/>
        </authorList>
    </citation>
    <scope>NUCLEOTIDE SEQUENCE [LARGE SCALE GENOMIC DNA]</scope>
    <source>
        <strain evidence="4 5">HB172198</strain>
    </source>
</reference>
<gene>
    <name evidence="4" type="ORF">E6C60_0851</name>
</gene>
<dbReference type="AlphaFoldDB" id="A0A4P8XGJ0"/>
<proteinExistence type="predicted"/>
<dbReference type="PROSITE" id="PS51194">
    <property type="entry name" value="HELICASE_CTER"/>
    <property type="match status" value="1"/>
</dbReference>
<keyword evidence="4" id="KW-0547">Nucleotide-binding</keyword>
<dbReference type="InterPro" id="IPR000330">
    <property type="entry name" value="SNF2_N"/>
</dbReference>
<evidence type="ECO:0000313" key="4">
    <source>
        <dbReference type="EMBL" id="QCT01572.1"/>
    </source>
</evidence>
<dbReference type="CDD" id="cd18793">
    <property type="entry name" value="SF2_C_SNF"/>
    <property type="match status" value="1"/>
</dbReference>
<organism evidence="4 5">
    <name type="scientific">Paenibacillus algicola</name>
    <dbReference type="NCBI Taxonomy" id="2565926"/>
    <lineage>
        <taxon>Bacteria</taxon>
        <taxon>Bacillati</taxon>
        <taxon>Bacillota</taxon>
        <taxon>Bacilli</taxon>
        <taxon>Bacillales</taxon>
        <taxon>Paenibacillaceae</taxon>
        <taxon>Paenibacillus</taxon>
    </lineage>
</organism>
<dbReference type="GO" id="GO:0016787">
    <property type="term" value="F:hydrolase activity"/>
    <property type="evidence" value="ECO:0007669"/>
    <property type="project" value="UniProtKB-KW"/>
</dbReference>
<sequence>MAGVFDFIHKRRKLASSTPTEIKVDKVLVPQGLEYKVLRDAQLLQFPLNLRISELRQLGNAELLETLEDLWFEGYLESESSGFVLTMDRFHEIPQELKERLGIPEPTELKLRLGHESAVGSPHFKFVLEKNYKTWEHLERSSKCLGPWIVMPNQQVLLMNEEQYQFQQLIDEAPNAMDREKIFTYVAQVRNAAMRLGYPMDDYLRHQEYLFVDQLEIDLNYDQSAITLHPRYGSTDDISSEILSNMSAASSRYAVDENNRKVFVKPSIVEEANRIQELPPVTGSDIPKFVENPEAFLPDIDGLDVSHFGERVKSLGIRVYRAQPYVHATEQERGWFELDFGFAAQDEDGEVYQTWEASEMQSLITQAQENGEEFIEWNGSWLRLPKDAEQFVDHSETAKKEFMGGGNLVDITKLPYVLEIYDNISQLEFNQPILRAQQEIQDLGIFTKQPPSSFVATLKPFQMDGFVWMKSLHYRKLGGLLADDMGLGKTIQVISFLSYLQDIGYLTPTLVVVPKTLMDNWEKEVRKFAPSLLQSLYIHRGAHRLKDAEDLKRIGITVTTYHTLAKDQLIFGQVDWQAVICDEAQAIKNPSTAASKVLKAMKSKFRLAMTGTPVENGLSELWSIMDYVQPGLLGSLSQFKAEYVSRMDEGTTDSEAEKKLLARISMVYKRRTKSEELGDQLPPKQSIISEVPLGTEQSKLYAEVLTLVRNKAMDGLQAIQKLKALSSHPGLVADQYINLSYELVPKLQETINIIRKVKEKGEKVLIFTEYIKMQEILRSTIRDCFDINPMIINGMTDRRQEQVDKFNSGDGFDVMILSPKAAGTGLTITSANHVIHYTRWWNPAVENQATDRAYRIGQDKPVYVYYPIVTDPKGLTRNGTVEEIVHQLLTDKQDMASSVIVSSRKLNIEEEILKGI</sequence>
<evidence type="ECO:0000259" key="3">
    <source>
        <dbReference type="PROSITE" id="PS51194"/>
    </source>
</evidence>
<dbReference type="InterPro" id="IPR027417">
    <property type="entry name" value="P-loop_NTPase"/>
</dbReference>
<evidence type="ECO:0000256" key="1">
    <source>
        <dbReference type="ARBA" id="ARBA00022801"/>
    </source>
</evidence>
<name>A0A4P8XGJ0_9BACL</name>
<dbReference type="KEGG" id="palo:E6C60_0851"/>
<dbReference type="InterPro" id="IPR049730">
    <property type="entry name" value="SNF2/RAD54-like_C"/>
</dbReference>
<protein>
    <submittedName>
        <fullName evidence="4">DNA/RNA helicase</fullName>
    </submittedName>
</protein>
<dbReference type="Gene3D" id="3.40.50.10810">
    <property type="entry name" value="Tandem AAA-ATPase domain"/>
    <property type="match status" value="1"/>
</dbReference>
<dbReference type="Gene3D" id="3.40.50.300">
    <property type="entry name" value="P-loop containing nucleotide triphosphate hydrolases"/>
    <property type="match status" value="1"/>
</dbReference>
<dbReference type="EMBL" id="CP040396">
    <property type="protein sequence ID" value="QCT01572.1"/>
    <property type="molecule type" value="Genomic_DNA"/>
</dbReference>
<feature type="domain" description="Helicase C-terminal" evidence="3">
    <location>
        <begin position="749"/>
        <end position="907"/>
    </location>
</feature>
<dbReference type="SUPFAM" id="SSF52540">
    <property type="entry name" value="P-loop containing nucleoside triphosphate hydrolases"/>
    <property type="match status" value="2"/>
</dbReference>